<dbReference type="InterPro" id="IPR036388">
    <property type="entry name" value="WH-like_DNA-bd_sf"/>
</dbReference>
<dbReference type="SUPFAM" id="SSF46785">
    <property type="entry name" value="Winged helix' DNA-binding domain"/>
    <property type="match status" value="1"/>
</dbReference>
<dbReference type="STRING" id="1206085.SAMN05443575_3625"/>
<dbReference type="GO" id="GO:0003677">
    <property type="term" value="F:DNA binding"/>
    <property type="evidence" value="ECO:0007669"/>
    <property type="project" value="UniProtKB-KW"/>
</dbReference>
<dbReference type="Proteomes" id="UP000186132">
    <property type="component" value="Unassembled WGS sequence"/>
</dbReference>
<sequence length="184" mass="20704">MVTSTDRVDEIRAQWRRERPDLDTAPMAVVARLHRLAGRLTAELVAGYRQFGLGEGEFDILATLRREGHGAGVSPIDLAERTMVTTGAVTKRLDRLEQAGWVRRTPHRDDGRGRLVVELTETGRALIDEAYTAHMANEKRLVAGLRREDRRALERLLRTWADALDASERGERTGRRAGRPVSDD</sequence>
<dbReference type="GO" id="GO:0006950">
    <property type="term" value="P:response to stress"/>
    <property type="evidence" value="ECO:0007669"/>
    <property type="project" value="TreeGrafter"/>
</dbReference>
<dbReference type="Gene3D" id="1.10.10.10">
    <property type="entry name" value="Winged helix-like DNA-binding domain superfamily/Winged helix DNA-binding domain"/>
    <property type="match status" value="1"/>
</dbReference>
<proteinExistence type="predicted"/>
<dbReference type="InterPro" id="IPR036390">
    <property type="entry name" value="WH_DNA-bd_sf"/>
</dbReference>
<dbReference type="SMART" id="SM00347">
    <property type="entry name" value="HTH_MARR"/>
    <property type="match status" value="1"/>
</dbReference>
<dbReference type="InterPro" id="IPR039422">
    <property type="entry name" value="MarR/SlyA-like"/>
</dbReference>
<keyword evidence="2" id="KW-0238">DNA-binding</keyword>
<dbReference type="GO" id="GO:0003700">
    <property type="term" value="F:DNA-binding transcription factor activity"/>
    <property type="evidence" value="ECO:0007669"/>
    <property type="project" value="InterPro"/>
</dbReference>
<gene>
    <name evidence="2" type="ORF">SAMN05443575_3625</name>
</gene>
<protein>
    <submittedName>
        <fullName evidence="2">DNA-binding transcriptional regulator, MarR family</fullName>
    </submittedName>
</protein>
<organism evidence="2 3">
    <name type="scientific">Jatrophihabitans endophyticus</name>
    <dbReference type="NCBI Taxonomy" id="1206085"/>
    <lineage>
        <taxon>Bacteria</taxon>
        <taxon>Bacillati</taxon>
        <taxon>Actinomycetota</taxon>
        <taxon>Actinomycetes</taxon>
        <taxon>Jatrophihabitantales</taxon>
        <taxon>Jatrophihabitantaceae</taxon>
        <taxon>Jatrophihabitans</taxon>
    </lineage>
</organism>
<dbReference type="PANTHER" id="PTHR33164:SF104">
    <property type="entry name" value="TRANSCRIPTIONAL REGULATORY PROTEIN"/>
    <property type="match status" value="1"/>
</dbReference>
<evidence type="ECO:0000313" key="3">
    <source>
        <dbReference type="Proteomes" id="UP000186132"/>
    </source>
</evidence>
<accession>A0A1M5RRI2</accession>
<dbReference type="PRINTS" id="PR00598">
    <property type="entry name" value="HTHMARR"/>
</dbReference>
<dbReference type="AlphaFoldDB" id="A0A1M5RRI2"/>
<dbReference type="PROSITE" id="PS50995">
    <property type="entry name" value="HTH_MARR_2"/>
    <property type="match status" value="1"/>
</dbReference>
<dbReference type="Pfam" id="PF12802">
    <property type="entry name" value="MarR_2"/>
    <property type="match status" value="1"/>
</dbReference>
<reference evidence="2 3" key="1">
    <citation type="submission" date="2016-11" db="EMBL/GenBank/DDBJ databases">
        <authorList>
            <person name="Jaros S."/>
            <person name="Januszkiewicz K."/>
            <person name="Wedrychowicz H."/>
        </authorList>
    </citation>
    <scope>NUCLEOTIDE SEQUENCE [LARGE SCALE GENOMIC DNA]</scope>
    <source>
        <strain evidence="2 3">DSM 45627</strain>
    </source>
</reference>
<dbReference type="EMBL" id="FQVU01000005">
    <property type="protein sequence ID" value="SHH28887.1"/>
    <property type="molecule type" value="Genomic_DNA"/>
</dbReference>
<dbReference type="PANTHER" id="PTHR33164">
    <property type="entry name" value="TRANSCRIPTIONAL REGULATOR, MARR FAMILY"/>
    <property type="match status" value="1"/>
</dbReference>
<feature type="domain" description="HTH marR-type" evidence="1">
    <location>
        <begin position="26"/>
        <end position="162"/>
    </location>
</feature>
<evidence type="ECO:0000259" key="1">
    <source>
        <dbReference type="PROSITE" id="PS50995"/>
    </source>
</evidence>
<name>A0A1M5RRI2_9ACTN</name>
<dbReference type="InterPro" id="IPR000835">
    <property type="entry name" value="HTH_MarR-typ"/>
</dbReference>
<keyword evidence="3" id="KW-1185">Reference proteome</keyword>
<evidence type="ECO:0000313" key="2">
    <source>
        <dbReference type="EMBL" id="SHH28887.1"/>
    </source>
</evidence>